<dbReference type="SUPFAM" id="SSF81324">
    <property type="entry name" value="Voltage-gated potassium channels"/>
    <property type="match status" value="1"/>
</dbReference>
<evidence type="ECO:0000313" key="2">
    <source>
        <dbReference type="Proteomes" id="UP000095287"/>
    </source>
</evidence>
<dbReference type="Gene3D" id="1.10.287.70">
    <property type="match status" value="1"/>
</dbReference>
<accession>A0A1I8ATF5</accession>
<keyword evidence="2" id="KW-1185">Reference proteome</keyword>
<sequence length="120" mass="13642">MVIKDLAYLITKLLNYPCLLFVKLWHIFRYCTLQPVDENELIRSMHGAEHKQRSDYRLSTVERLLDIPVAVALLALAGWVALGCMIIHFLSDEDDSTIDVVYFVFNSLATIGVGNLDAQE</sequence>
<keyword evidence="1" id="KW-0812">Transmembrane</keyword>
<evidence type="ECO:0000313" key="3">
    <source>
        <dbReference type="WBParaSite" id="L893_g8889.t1"/>
    </source>
</evidence>
<keyword evidence="1" id="KW-0472">Membrane</keyword>
<reference evidence="3" key="1">
    <citation type="submission" date="2016-11" db="UniProtKB">
        <authorList>
            <consortium name="WormBaseParasite"/>
        </authorList>
    </citation>
    <scope>IDENTIFICATION</scope>
</reference>
<dbReference type="AlphaFoldDB" id="A0A1I8ATF5"/>
<proteinExistence type="predicted"/>
<protein>
    <submittedName>
        <fullName evidence="3">Ion_trans_2 domain-containing protein</fullName>
    </submittedName>
</protein>
<name>A0A1I8ATF5_9BILA</name>
<dbReference type="Proteomes" id="UP000095287">
    <property type="component" value="Unplaced"/>
</dbReference>
<keyword evidence="1" id="KW-1133">Transmembrane helix</keyword>
<organism evidence="2 3">
    <name type="scientific">Steinernema glaseri</name>
    <dbReference type="NCBI Taxonomy" id="37863"/>
    <lineage>
        <taxon>Eukaryota</taxon>
        <taxon>Metazoa</taxon>
        <taxon>Ecdysozoa</taxon>
        <taxon>Nematoda</taxon>
        <taxon>Chromadorea</taxon>
        <taxon>Rhabditida</taxon>
        <taxon>Tylenchina</taxon>
        <taxon>Panagrolaimomorpha</taxon>
        <taxon>Strongyloidoidea</taxon>
        <taxon>Steinernematidae</taxon>
        <taxon>Steinernema</taxon>
    </lineage>
</organism>
<evidence type="ECO:0000256" key="1">
    <source>
        <dbReference type="SAM" id="Phobius"/>
    </source>
</evidence>
<feature type="transmembrane region" description="Helical" evidence="1">
    <location>
        <begin position="67"/>
        <end position="88"/>
    </location>
</feature>
<dbReference type="WBParaSite" id="L893_g8889.t1">
    <property type="protein sequence ID" value="L893_g8889.t1"/>
    <property type="gene ID" value="L893_g8889"/>
</dbReference>